<dbReference type="EMBL" id="HG994583">
    <property type="protein sequence ID" value="CAF2917176.1"/>
    <property type="molecule type" value="Genomic_DNA"/>
</dbReference>
<name>A0A7R8CST6_LEPSM</name>
<evidence type="ECO:0000313" key="2">
    <source>
        <dbReference type="Proteomes" id="UP000675881"/>
    </source>
</evidence>
<accession>A0A7R8CST6</accession>
<gene>
    <name evidence="1" type="ORF">LSAA_9208</name>
</gene>
<dbReference type="AlphaFoldDB" id="A0A7R8CST6"/>
<proteinExistence type="predicted"/>
<keyword evidence="2" id="KW-1185">Reference proteome</keyword>
<reference evidence="1" key="1">
    <citation type="submission" date="2021-02" db="EMBL/GenBank/DDBJ databases">
        <authorList>
            <person name="Bekaert M."/>
        </authorList>
    </citation>
    <scope>NUCLEOTIDE SEQUENCE</scope>
    <source>
        <strain evidence="1">IoA-00</strain>
    </source>
</reference>
<protein>
    <submittedName>
        <fullName evidence="1">(salmon louse) hypothetical protein</fullName>
    </submittedName>
</protein>
<organism evidence="1 2">
    <name type="scientific">Lepeophtheirus salmonis</name>
    <name type="common">Salmon louse</name>
    <name type="synonym">Caligus salmonis</name>
    <dbReference type="NCBI Taxonomy" id="72036"/>
    <lineage>
        <taxon>Eukaryota</taxon>
        <taxon>Metazoa</taxon>
        <taxon>Ecdysozoa</taxon>
        <taxon>Arthropoda</taxon>
        <taxon>Crustacea</taxon>
        <taxon>Multicrustacea</taxon>
        <taxon>Hexanauplia</taxon>
        <taxon>Copepoda</taxon>
        <taxon>Siphonostomatoida</taxon>
        <taxon>Caligidae</taxon>
        <taxon>Lepeophtheirus</taxon>
    </lineage>
</organism>
<dbReference type="Proteomes" id="UP000675881">
    <property type="component" value="Chromosome 4"/>
</dbReference>
<evidence type="ECO:0000313" key="1">
    <source>
        <dbReference type="EMBL" id="CAF2917176.1"/>
    </source>
</evidence>
<sequence length="99" mass="11220">MDPSGLEDQVFNPKVAVQKEVDHVEKTPSNLETVNFSKHQMPSTSSSLEDVGNNILSQNQDQAQLPVNEKAHGTLIRRVRYPISPYHQLGARIHKKYKK</sequence>